<protein>
    <submittedName>
        <fullName evidence="1">Uncharacterized protein</fullName>
    </submittedName>
</protein>
<evidence type="ECO:0000313" key="2">
    <source>
        <dbReference type="Proteomes" id="UP001431963"/>
    </source>
</evidence>
<reference evidence="1" key="1">
    <citation type="submission" date="2024-02" db="EMBL/GenBank/DDBJ databases">
        <title>Genome sequences of strain Gemmobacter sp. JM10B15.</title>
        <authorList>
            <person name="Zhang M."/>
        </authorList>
    </citation>
    <scope>NUCLEOTIDE SEQUENCE</scope>
    <source>
        <strain evidence="1">JM10B15</strain>
    </source>
</reference>
<evidence type="ECO:0000313" key="1">
    <source>
        <dbReference type="EMBL" id="MEH7829256.1"/>
    </source>
</evidence>
<gene>
    <name evidence="1" type="ORF">V6590_13960</name>
</gene>
<sequence length="254" mass="28191">MPILLLQSWGTDFTYEQPVHPIKVDGQQFALPPDFVQGLNFLRYFTVSKHHWMQWVHLLDGRLYAASNSLIVEYEIGPCELENTIFSPKVCCILAGFATPPEGVVIGNGTLLFTWADGQELFVDRSREPVGYGGEIAGMFKRHWTFGVGTSIDDEARKSLHSAFDARGSGDVFFDGQTALCRNGARTSETLRPFTANTEGLIRFDRKPFLAMLKVATEIDFAASPLCFLHAHGRGMLVRRTVGRDVPTFGGDNG</sequence>
<dbReference type="Proteomes" id="UP001431963">
    <property type="component" value="Unassembled WGS sequence"/>
</dbReference>
<comment type="caution">
    <text evidence="1">The sequence shown here is derived from an EMBL/GenBank/DDBJ whole genome shotgun (WGS) entry which is preliminary data.</text>
</comment>
<name>A0ABU8BX49_9RHOB</name>
<dbReference type="RefSeq" id="WP_335424110.1">
    <property type="nucleotide sequence ID" value="NZ_JBALHR010000008.1"/>
</dbReference>
<dbReference type="EMBL" id="JBALHR010000008">
    <property type="protein sequence ID" value="MEH7829256.1"/>
    <property type="molecule type" value="Genomic_DNA"/>
</dbReference>
<organism evidence="1 2">
    <name type="scientific">Gemmobacter denitrificans</name>
    <dbReference type="NCBI Taxonomy" id="3123040"/>
    <lineage>
        <taxon>Bacteria</taxon>
        <taxon>Pseudomonadati</taxon>
        <taxon>Pseudomonadota</taxon>
        <taxon>Alphaproteobacteria</taxon>
        <taxon>Rhodobacterales</taxon>
        <taxon>Paracoccaceae</taxon>
        <taxon>Gemmobacter</taxon>
    </lineage>
</organism>
<proteinExistence type="predicted"/>
<keyword evidence="2" id="KW-1185">Reference proteome</keyword>
<accession>A0ABU8BX49</accession>